<keyword evidence="5" id="KW-0479">Metal-binding</keyword>
<dbReference type="GO" id="GO:0046872">
    <property type="term" value="F:metal ion binding"/>
    <property type="evidence" value="ECO:0007669"/>
    <property type="project" value="UniProtKB-KW"/>
</dbReference>
<dbReference type="GO" id="GO:0016787">
    <property type="term" value="F:hydrolase activity"/>
    <property type="evidence" value="ECO:0007669"/>
    <property type="project" value="UniProtKB-KW"/>
</dbReference>
<reference evidence="9" key="1">
    <citation type="submission" date="2020-11" db="EMBL/GenBank/DDBJ databases">
        <authorList>
            <person name="Whiteford S."/>
        </authorList>
    </citation>
    <scope>NUCLEOTIDE SEQUENCE</scope>
</reference>
<accession>A0A8S4G0I9</accession>
<evidence type="ECO:0000256" key="5">
    <source>
        <dbReference type="ARBA" id="ARBA00022723"/>
    </source>
</evidence>
<evidence type="ECO:0000313" key="10">
    <source>
        <dbReference type="Proteomes" id="UP000653454"/>
    </source>
</evidence>
<keyword evidence="7" id="KW-0539">Nucleus</keyword>
<keyword evidence="10" id="KW-1185">Reference proteome</keyword>
<comment type="caution">
    <text evidence="9">The sequence shown here is derived from an EMBL/GenBank/DDBJ whole genome shotgun (WGS) entry which is preliminary data.</text>
</comment>
<evidence type="ECO:0000259" key="8">
    <source>
        <dbReference type="Pfam" id="PF13359"/>
    </source>
</evidence>
<dbReference type="PANTHER" id="PTHR22930:SF289">
    <property type="entry name" value="DDE TNP4 DOMAIN-CONTAINING PROTEIN-RELATED"/>
    <property type="match status" value="1"/>
</dbReference>
<keyword evidence="4" id="KW-0540">Nuclease</keyword>
<proteinExistence type="inferred from homology"/>
<dbReference type="Proteomes" id="UP000653454">
    <property type="component" value="Unassembled WGS sequence"/>
</dbReference>
<evidence type="ECO:0000256" key="1">
    <source>
        <dbReference type="ARBA" id="ARBA00001968"/>
    </source>
</evidence>
<evidence type="ECO:0000256" key="2">
    <source>
        <dbReference type="ARBA" id="ARBA00004123"/>
    </source>
</evidence>
<sequence length="364" mass="41807">MDIENIINEIDYYDDIDHYDDILWPDRVRLPKVYIRDAQDPFQTPIESFKIRFRFCQDSVIYITNLIRVHLQKVDNRGLPIAPEIAVLLTLRFYATASFQIVCGDLTKVSQPTASNIITKVSRLLAQLHRRYIKFPEGAEANINRELFKELGRHGRWPGLPGIEGAIDCTHVKIVSTPACEHHEVYRNRKCDFSINVQVTVGPRTEILDIVARWAGSMHDSRIFQMSALYMKYTQGMLTGRLVGDSGYPALPFVLTPIRPEPEDPPSIRYNRAQIKTRNIVERTFGIWKRRFPCLSRGLGNKLVTVSNIIVACAVLHNISLQLNDDMSFNPTQPDDEPEAMENVAANTRDGFLLRQFLIENYFQ</sequence>
<comment type="similarity">
    <text evidence="3">Belongs to the HARBI1 family.</text>
</comment>
<keyword evidence="6" id="KW-0378">Hydrolase</keyword>
<organism evidence="9 10">
    <name type="scientific">Plutella xylostella</name>
    <name type="common">Diamondback moth</name>
    <name type="synonym">Plutella maculipennis</name>
    <dbReference type="NCBI Taxonomy" id="51655"/>
    <lineage>
        <taxon>Eukaryota</taxon>
        <taxon>Metazoa</taxon>
        <taxon>Ecdysozoa</taxon>
        <taxon>Arthropoda</taxon>
        <taxon>Hexapoda</taxon>
        <taxon>Insecta</taxon>
        <taxon>Pterygota</taxon>
        <taxon>Neoptera</taxon>
        <taxon>Endopterygota</taxon>
        <taxon>Lepidoptera</taxon>
        <taxon>Glossata</taxon>
        <taxon>Ditrysia</taxon>
        <taxon>Yponomeutoidea</taxon>
        <taxon>Plutellidae</taxon>
        <taxon>Plutella</taxon>
    </lineage>
</organism>
<evidence type="ECO:0000256" key="6">
    <source>
        <dbReference type="ARBA" id="ARBA00022801"/>
    </source>
</evidence>
<protein>
    <submittedName>
        <fullName evidence="9">(diamondback moth) hypothetical protein</fullName>
    </submittedName>
</protein>
<dbReference type="PANTHER" id="PTHR22930">
    <property type="match status" value="1"/>
</dbReference>
<name>A0A8S4G0I9_PLUXY</name>
<evidence type="ECO:0000256" key="3">
    <source>
        <dbReference type="ARBA" id="ARBA00006958"/>
    </source>
</evidence>
<evidence type="ECO:0000313" key="9">
    <source>
        <dbReference type="EMBL" id="CAG9133870.1"/>
    </source>
</evidence>
<dbReference type="Pfam" id="PF13359">
    <property type="entry name" value="DDE_Tnp_4"/>
    <property type="match status" value="1"/>
</dbReference>
<dbReference type="GO" id="GO:0004518">
    <property type="term" value="F:nuclease activity"/>
    <property type="evidence" value="ECO:0007669"/>
    <property type="project" value="UniProtKB-KW"/>
</dbReference>
<dbReference type="InterPro" id="IPR027806">
    <property type="entry name" value="HARBI1_dom"/>
</dbReference>
<dbReference type="InterPro" id="IPR045249">
    <property type="entry name" value="HARBI1-like"/>
</dbReference>
<comment type="subcellular location">
    <subcellularLocation>
        <location evidence="2">Nucleus</location>
    </subcellularLocation>
</comment>
<dbReference type="AlphaFoldDB" id="A0A8S4G0I9"/>
<comment type="cofactor">
    <cofactor evidence="1">
        <name>a divalent metal cation</name>
        <dbReference type="ChEBI" id="CHEBI:60240"/>
    </cofactor>
</comment>
<feature type="domain" description="DDE Tnp4" evidence="8">
    <location>
        <begin position="167"/>
        <end position="318"/>
    </location>
</feature>
<gene>
    <name evidence="9" type="ORF">PLXY2_LOCUS12113</name>
</gene>
<evidence type="ECO:0000256" key="4">
    <source>
        <dbReference type="ARBA" id="ARBA00022722"/>
    </source>
</evidence>
<dbReference type="GO" id="GO:0005634">
    <property type="term" value="C:nucleus"/>
    <property type="evidence" value="ECO:0007669"/>
    <property type="project" value="UniProtKB-SubCell"/>
</dbReference>
<evidence type="ECO:0000256" key="7">
    <source>
        <dbReference type="ARBA" id="ARBA00023242"/>
    </source>
</evidence>
<dbReference type="EMBL" id="CAJHNJ030000069">
    <property type="protein sequence ID" value="CAG9133870.1"/>
    <property type="molecule type" value="Genomic_DNA"/>
</dbReference>